<keyword evidence="1" id="KW-0378">Hydrolase</keyword>
<dbReference type="GO" id="GO:0005615">
    <property type="term" value="C:extracellular space"/>
    <property type="evidence" value="ECO:0007669"/>
    <property type="project" value="TreeGrafter"/>
</dbReference>
<dbReference type="Proteomes" id="UP000075901">
    <property type="component" value="Unassembled WGS sequence"/>
</dbReference>
<dbReference type="InterPro" id="IPR045357">
    <property type="entry name" value="Aminopeptidase_N-like_N"/>
</dbReference>
<name>A0A182S699_9DIPT</name>
<dbReference type="PANTHER" id="PTHR11533">
    <property type="entry name" value="PROTEASE M1 ZINC METALLOPROTEASE"/>
    <property type="match status" value="1"/>
</dbReference>
<dbReference type="SUPFAM" id="SSF63737">
    <property type="entry name" value="Leukotriene A4 hydrolase N-terminal domain"/>
    <property type="match status" value="1"/>
</dbReference>
<feature type="domain" description="Aminopeptidase N-like N-terminal" evidence="2">
    <location>
        <begin position="35"/>
        <end position="148"/>
    </location>
</feature>
<dbReference type="GO" id="GO:0070006">
    <property type="term" value="F:metalloaminopeptidase activity"/>
    <property type="evidence" value="ECO:0007669"/>
    <property type="project" value="TreeGrafter"/>
</dbReference>
<protein>
    <recommendedName>
        <fullName evidence="2">Aminopeptidase N-like N-terminal domain-containing protein</fullName>
    </recommendedName>
</protein>
<keyword evidence="4" id="KW-1185">Reference proteome</keyword>
<organism evidence="3 4">
    <name type="scientific">Anopheles maculatus</name>
    <dbReference type="NCBI Taxonomy" id="74869"/>
    <lineage>
        <taxon>Eukaryota</taxon>
        <taxon>Metazoa</taxon>
        <taxon>Ecdysozoa</taxon>
        <taxon>Arthropoda</taxon>
        <taxon>Hexapoda</taxon>
        <taxon>Insecta</taxon>
        <taxon>Pterygota</taxon>
        <taxon>Neoptera</taxon>
        <taxon>Endopterygota</taxon>
        <taxon>Diptera</taxon>
        <taxon>Nematocera</taxon>
        <taxon>Culicoidea</taxon>
        <taxon>Culicidae</taxon>
        <taxon>Anophelinae</taxon>
        <taxon>Anopheles</taxon>
        <taxon>Anopheles maculatus group</taxon>
    </lineage>
</organism>
<keyword evidence="1" id="KW-0031">Aminopeptidase</keyword>
<accession>A0A182S699</accession>
<evidence type="ECO:0000256" key="1">
    <source>
        <dbReference type="ARBA" id="ARBA00022438"/>
    </source>
</evidence>
<dbReference type="EnsemblMetazoa" id="AMAM000486-RA">
    <property type="protein sequence ID" value="AMAM000486-PA"/>
    <property type="gene ID" value="AMAM000486"/>
</dbReference>
<dbReference type="Pfam" id="PF17900">
    <property type="entry name" value="Peptidase_M1_N"/>
    <property type="match status" value="1"/>
</dbReference>
<dbReference type="PANTHER" id="PTHR11533:SF276">
    <property type="entry name" value="GLUTAMYL AMINOPEPTIDASE"/>
    <property type="match status" value="1"/>
</dbReference>
<dbReference type="InterPro" id="IPR042097">
    <property type="entry name" value="Aminopeptidase_N-like_N_sf"/>
</dbReference>
<dbReference type="GO" id="GO:0008270">
    <property type="term" value="F:zinc ion binding"/>
    <property type="evidence" value="ECO:0007669"/>
    <property type="project" value="TreeGrafter"/>
</dbReference>
<evidence type="ECO:0000313" key="4">
    <source>
        <dbReference type="Proteomes" id="UP000075901"/>
    </source>
</evidence>
<dbReference type="GO" id="GO:0043171">
    <property type="term" value="P:peptide catabolic process"/>
    <property type="evidence" value="ECO:0007669"/>
    <property type="project" value="TreeGrafter"/>
</dbReference>
<evidence type="ECO:0000259" key="2">
    <source>
        <dbReference type="Pfam" id="PF17900"/>
    </source>
</evidence>
<dbReference type="InterPro" id="IPR050344">
    <property type="entry name" value="Peptidase_M1_aminopeptidases"/>
</dbReference>
<dbReference type="AlphaFoldDB" id="A0A182S699"/>
<dbReference type="GO" id="GO:0006508">
    <property type="term" value="P:proteolysis"/>
    <property type="evidence" value="ECO:0007669"/>
    <property type="project" value="TreeGrafter"/>
</dbReference>
<sequence length="158" mass="17674">METSLLPEVTTTTTVPVTTPDPAVVNYRLPDDNIPLHYDLQLHPDLEKDTFTGTVTITIHAARANEQVVLHSHLLELGQIRFKCLNDSSYTYINSNYDDKLDFLKINLNKVLLQDYIAELTIDFSGKLDAGIVGFYASSYSGENGSKVQHERKCVALT</sequence>
<proteinExistence type="predicted"/>
<reference evidence="4" key="1">
    <citation type="submission" date="2013-09" db="EMBL/GenBank/DDBJ databases">
        <title>The Genome Sequence of Anopheles maculatus species B.</title>
        <authorList>
            <consortium name="The Broad Institute Genomics Platform"/>
            <person name="Neafsey D.E."/>
            <person name="Besansky N."/>
            <person name="Howell P."/>
            <person name="Walton C."/>
            <person name="Young S.K."/>
            <person name="Zeng Q."/>
            <person name="Gargeya S."/>
            <person name="Fitzgerald M."/>
            <person name="Haas B."/>
            <person name="Abouelleil A."/>
            <person name="Allen A.W."/>
            <person name="Alvarado L."/>
            <person name="Arachchi H.M."/>
            <person name="Berlin A.M."/>
            <person name="Chapman S.B."/>
            <person name="Gainer-Dewar J."/>
            <person name="Goldberg J."/>
            <person name="Griggs A."/>
            <person name="Gujja S."/>
            <person name="Hansen M."/>
            <person name="Howarth C."/>
            <person name="Imamovic A."/>
            <person name="Ireland A."/>
            <person name="Larimer J."/>
            <person name="McCowan C."/>
            <person name="Murphy C."/>
            <person name="Pearson M."/>
            <person name="Poon T.W."/>
            <person name="Priest M."/>
            <person name="Roberts A."/>
            <person name="Saif S."/>
            <person name="Shea T."/>
            <person name="Sisk P."/>
            <person name="Sykes S."/>
            <person name="Wortman J."/>
            <person name="Nusbaum C."/>
            <person name="Birren B."/>
        </authorList>
    </citation>
    <scope>NUCLEOTIDE SEQUENCE [LARGE SCALE GENOMIC DNA]</scope>
    <source>
        <strain evidence="4">maculatus3</strain>
    </source>
</reference>
<dbReference type="GO" id="GO:0042277">
    <property type="term" value="F:peptide binding"/>
    <property type="evidence" value="ECO:0007669"/>
    <property type="project" value="TreeGrafter"/>
</dbReference>
<dbReference type="GO" id="GO:0016020">
    <property type="term" value="C:membrane"/>
    <property type="evidence" value="ECO:0007669"/>
    <property type="project" value="TreeGrafter"/>
</dbReference>
<reference evidence="3" key="2">
    <citation type="submission" date="2020-05" db="UniProtKB">
        <authorList>
            <consortium name="EnsemblMetazoa"/>
        </authorList>
    </citation>
    <scope>IDENTIFICATION</scope>
    <source>
        <strain evidence="3">maculatus3</strain>
    </source>
</reference>
<dbReference type="VEuPathDB" id="VectorBase:AMAM000486"/>
<dbReference type="GO" id="GO:0005737">
    <property type="term" value="C:cytoplasm"/>
    <property type="evidence" value="ECO:0007669"/>
    <property type="project" value="TreeGrafter"/>
</dbReference>
<dbReference type="Gene3D" id="2.60.40.1730">
    <property type="entry name" value="tricorn interacting facor f3 domain"/>
    <property type="match status" value="1"/>
</dbReference>
<evidence type="ECO:0000313" key="3">
    <source>
        <dbReference type="EnsemblMetazoa" id="AMAM000486-PA"/>
    </source>
</evidence>
<keyword evidence="1" id="KW-0645">Protease</keyword>